<dbReference type="OrthoDB" id="46396at2759"/>
<dbReference type="GO" id="GO:0005886">
    <property type="term" value="C:plasma membrane"/>
    <property type="evidence" value="ECO:0007669"/>
    <property type="project" value="TreeGrafter"/>
</dbReference>
<feature type="transmembrane region" description="Helical" evidence="8">
    <location>
        <begin position="31"/>
        <end position="53"/>
    </location>
</feature>
<feature type="transmembrane region" description="Helical" evidence="8">
    <location>
        <begin position="260"/>
        <end position="280"/>
    </location>
</feature>
<gene>
    <name evidence="9" type="ORF">PSYICH_LOCUS13060</name>
</gene>
<dbReference type="Pfam" id="PF01733">
    <property type="entry name" value="Nucleoside_tran"/>
    <property type="match status" value="2"/>
</dbReference>
<feature type="non-terminal residue" evidence="9">
    <location>
        <position position="1"/>
    </location>
</feature>
<evidence type="ECO:0000256" key="6">
    <source>
        <dbReference type="ARBA" id="ARBA00023136"/>
    </source>
</evidence>
<dbReference type="InterPro" id="IPR002259">
    <property type="entry name" value="Eqnu_transpt"/>
</dbReference>
<sequence>SLLSVLSHKHEEKRNSLPPSTLKEPKDDFHLVHITMFLLGFMSLMPMTFFSVANDYWMFKFRNTSLDLETSNGEDRTNLQQYFQSITLIVQTVPAAILASSTLTYTKHIKERTAGSLISLAIVFAMFVIFAKINTDAWQTGFFVLSMILLFINNVFLSAFQSSSLLLVAKLPQDYLMYYMIGQNGTILTTLLQIVSLTVTTSSSTTGLMYFIVGTILILITLILLVLMIRTEVFNYYVTDTINESHTATFSDMKKLMKEIWPCQLLMCIFLFNICLISPSLTTLVVPQQGQYYDLWTSKYFIPVTVFLIGDVFCIIGKILTRKIVLTKSNKWWHISLTLIFSLIQIPFYFLCNARPRTLPVIFQQDWQFILMNILYALYSGYVINISFLSLKTLSNGQEKAAFALFNVTASVLGMVFCANGLIGVKLLNI</sequence>
<reference evidence="9" key="1">
    <citation type="submission" date="2022-01" db="EMBL/GenBank/DDBJ databases">
        <authorList>
            <person name="King R."/>
        </authorList>
    </citation>
    <scope>NUCLEOTIDE SEQUENCE</scope>
</reference>
<dbReference type="PANTHER" id="PTHR10332">
    <property type="entry name" value="EQUILIBRATIVE NUCLEOSIDE TRANSPORTER"/>
    <property type="match status" value="1"/>
</dbReference>
<dbReference type="Proteomes" id="UP001153636">
    <property type="component" value="Chromosome 7"/>
</dbReference>
<feature type="transmembrane region" description="Helical" evidence="8">
    <location>
        <begin position="332"/>
        <end position="350"/>
    </location>
</feature>
<evidence type="ECO:0000256" key="2">
    <source>
        <dbReference type="ARBA" id="ARBA00007965"/>
    </source>
</evidence>
<evidence type="ECO:0000313" key="9">
    <source>
        <dbReference type="EMBL" id="CAH1113068.1"/>
    </source>
</evidence>
<feature type="transmembrane region" description="Helical" evidence="8">
    <location>
        <begin position="403"/>
        <end position="423"/>
    </location>
</feature>
<comment type="similarity">
    <text evidence="2">Belongs to the SLC29A/ENT transporter (TC 2.A.57) family.</text>
</comment>
<dbReference type="InterPro" id="IPR036259">
    <property type="entry name" value="MFS_trans_sf"/>
</dbReference>
<evidence type="ECO:0000256" key="4">
    <source>
        <dbReference type="ARBA" id="ARBA00022692"/>
    </source>
</evidence>
<evidence type="ECO:0008006" key="11">
    <source>
        <dbReference type="Google" id="ProtNLM"/>
    </source>
</evidence>
<organism evidence="9 10">
    <name type="scientific">Psylliodes chrysocephalus</name>
    <dbReference type="NCBI Taxonomy" id="3402493"/>
    <lineage>
        <taxon>Eukaryota</taxon>
        <taxon>Metazoa</taxon>
        <taxon>Ecdysozoa</taxon>
        <taxon>Arthropoda</taxon>
        <taxon>Hexapoda</taxon>
        <taxon>Insecta</taxon>
        <taxon>Pterygota</taxon>
        <taxon>Neoptera</taxon>
        <taxon>Endopterygota</taxon>
        <taxon>Coleoptera</taxon>
        <taxon>Polyphaga</taxon>
        <taxon>Cucujiformia</taxon>
        <taxon>Chrysomeloidea</taxon>
        <taxon>Chrysomelidae</taxon>
        <taxon>Galerucinae</taxon>
        <taxon>Alticini</taxon>
        <taxon>Psylliodes</taxon>
    </lineage>
</organism>
<dbReference type="GO" id="GO:0005337">
    <property type="term" value="F:nucleoside transmembrane transporter activity"/>
    <property type="evidence" value="ECO:0007669"/>
    <property type="project" value="InterPro"/>
</dbReference>
<dbReference type="AlphaFoldDB" id="A0A9P0D1G6"/>
<evidence type="ECO:0000256" key="3">
    <source>
        <dbReference type="ARBA" id="ARBA00022448"/>
    </source>
</evidence>
<evidence type="ECO:0000256" key="5">
    <source>
        <dbReference type="ARBA" id="ARBA00022989"/>
    </source>
</evidence>
<keyword evidence="4 8" id="KW-0812">Transmembrane</keyword>
<proteinExistence type="inferred from homology"/>
<dbReference type="SUPFAM" id="SSF103473">
    <property type="entry name" value="MFS general substrate transporter"/>
    <property type="match status" value="1"/>
</dbReference>
<feature type="transmembrane region" description="Helical" evidence="8">
    <location>
        <begin position="300"/>
        <end position="320"/>
    </location>
</feature>
<protein>
    <recommendedName>
        <fullName evidence="11">Equilibrative nucleoside transporter 3</fullName>
    </recommendedName>
</protein>
<evidence type="ECO:0000256" key="8">
    <source>
        <dbReference type="SAM" id="Phobius"/>
    </source>
</evidence>
<keyword evidence="3" id="KW-0813">Transport</keyword>
<dbReference type="EMBL" id="OV651819">
    <property type="protein sequence ID" value="CAH1113068.1"/>
    <property type="molecule type" value="Genomic_DNA"/>
</dbReference>
<evidence type="ECO:0000256" key="1">
    <source>
        <dbReference type="ARBA" id="ARBA00004141"/>
    </source>
</evidence>
<keyword evidence="10" id="KW-1185">Reference proteome</keyword>
<dbReference type="PANTHER" id="PTHR10332:SF88">
    <property type="entry name" value="EQUILIBRATIVE NUCLEOSIDE TRANSPORTER 1, ISOFORM A"/>
    <property type="match status" value="1"/>
</dbReference>
<feature type="transmembrane region" description="Helical" evidence="8">
    <location>
        <begin position="208"/>
        <end position="229"/>
    </location>
</feature>
<feature type="transmembrane region" description="Helical" evidence="8">
    <location>
        <begin position="117"/>
        <end position="135"/>
    </location>
</feature>
<feature type="transmembrane region" description="Helical" evidence="8">
    <location>
        <begin position="141"/>
        <end position="169"/>
    </location>
</feature>
<keyword evidence="6 8" id="KW-0472">Membrane</keyword>
<comment type="subcellular location">
    <subcellularLocation>
        <location evidence="1">Membrane</location>
        <topology evidence="1">Multi-pass membrane protein</topology>
    </subcellularLocation>
</comment>
<feature type="transmembrane region" description="Helical" evidence="8">
    <location>
        <begin position="370"/>
        <end position="391"/>
    </location>
</feature>
<name>A0A9P0D1G6_9CUCU</name>
<keyword evidence="5 8" id="KW-1133">Transmembrane helix</keyword>
<evidence type="ECO:0000256" key="7">
    <source>
        <dbReference type="SAM" id="MobiDB-lite"/>
    </source>
</evidence>
<feature type="region of interest" description="Disordered" evidence="7">
    <location>
        <begin position="1"/>
        <end position="21"/>
    </location>
</feature>
<feature type="transmembrane region" description="Helical" evidence="8">
    <location>
        <begin position="176"/>
        <end position="196"/>
    </location>
</feature>
<evidence type="ECO:0000313" key="10">
    <source>
        <dbReference type="Proteomes" id="UP001153636"/>
    </source>
</evidence>
<accession>A0A9P0D1G6</accession>